<evidence type="ECO:0000313" key="3">
    <source>
        <dbReference type="Proteomes" id="UP000321250"/>
    </source>
</evidence>
<gene>
    <name evidence="2" type="ORF">FSB78_07395</name>
</gene>
<dbReference type="Pfam" id="PF01841">
    <property type="entry name" value="Transglut_core"/>
    <property type="match status" value="1"/>
</dbReference>
<accession>A0A5C6UDJ2</accession>
<dbReference type="SUPFAM" id="SSF54001">
    <property type="entry name" value="Cysteine proteinases"/>
    <property type="match status" value="1"/>
</dbReference>
<keyword evidence="3" id="KW-1185">Reference proteome</keyword>
<dbReference type="Gene3D" id="3.10.620.30">
    <property type="match status" value="1"/>
</dbReference>
<dbReference type="SMART" id="SM00460">
    <property type="entry name" value="TGc"/>
    <property type="match status" value="1"/>
</dbReference>
<dbReference type="PANTHER" id="PTHR33490:SF6">
    <property type="entry name" value="SLL1049 PROTEIN"/>
    <property type="match status" value="1"/>
</dbReference>
<name>A0A5C6UDJ2_9SPHN</name>
<dbReference type="InterPro" id="IPR038765">
    <property type="entry name" value="Papain-like_cys_pep_sf"/>
</dbReference>
<dbReference type="EMBL" id="VOQR01000001">
    <property type="protein sequence ID" value="TXC70782.1"/>
    <property type="molecule type" value="Genomic_DNA"/>
</dbReference>
<evidence type="ECO:0000313" key="2">
    <source>
        <dbReference type="EMBL" id="TXC70782.1"/>
    </source>
</evidence>
<organism evidence="2 3">
    <name type="scientific">Sphingomonas ginsenosidivorax</name>
    <dbReference type="NCBI Taxonomy" id="862135"/>
    <lineage>
        <taxon>Bacteria</taxon>
        <taxon>Pseudomonadati</taxon>
        <taxon>Pseudomonadota</taxon>
        <taxon>Alphaproteobacteria</taxon>
        <taxon>Sphingomonadales</taxon>
        <taxon>Sphingomonadaceae</taxon>
        <taxon>Sphingomonas</taxon>
    </lineage>
</organism>
<dbReference type="RefSeq" id="WP_147081416.1">
    <property type="nucleotide sequence ID" value="NZ_VOQR01000001.1"/>
</dbReference>
<evidence type="ECO:0000259" key="1">
    <source>
        <dbReference type="SMART" id="SM00460"/>
    </source>
</evidence>
<dbReference type="Pfam" id="PF08379">
    <property type="entry name" value="Bact_transglu_N"/>
    <property type="match status" value="1"/>
</dbReference>
<dbReference type="AlphaFoldDB" id="A0A5C6UDJ2"/>
<feature type="domain" description="Transglutaminase-like" evidence="1">
    <location>
        <begin position="159"/>
        <end position="224"/>
    </location>
</feature>
<reference evidence="2 3" key="1">
    <citation type="journal article" date="2013" name="Antonie Van Leeuwenhoek">
        <title>Sphingomonas ginsenosidivorax sp. nov., with the ability to transform ginsenosides.</title>
        <authorList>
            <person name="Jin X.F."/>
            <person name="Kim J.K."/>
            <person name="Liu Q.M."/>
            <person name="Kang M.S."/>
            <person name="He D."/>
            <person name="Jin F.X."/>
            <person name="Kim S.C."/>
            <person name="Im W.T."/>
        </authorList>
    </citation>
    <scope>NUCLEOTIDE SEQUENCE [LARGE SCALE GENOMIC DNA]</scope>
    <source>
        <strain evidence="2 3">KHI67</strain>
    </source>
</reference>
<dbReference type="PANTHER" id="PTHR33490">
    <property type="entry name" value="BLR5614 PROTEIN-RELATED"/>
    <property type="match status" value="1"/>
</dbReference>
<proteinExistence type="predicted"/>
<dbReference type="Proteomes" id="UP000321250">
    <property type="component" value="Unassembled WGS sequence"/>
</dbReference>
<dbReference type="OrthoDB" id="9804023at2"/>
<dbReference type="InterPro" id="IPR002931">
    <property type="entry name" value="Transglutaminase-like"/>
</dbReference>
<comment type="caution">
    <text evidence="2">The sequence shown here is derived from an EMBL/GenBank/DDBJ whole genome shotgun (WGS) entry which is preliminary data.</text>
</comment>
<sequence length="269" mass="28835">MRLSIDHRTVYRFAVPQARLVQMLRLTPENTHDQTIASWRIDVDCDARLRTGRDGFGNVITMLYAEGPVDGIAITVHGEVLTSHSDGVLHGVHEPLPPALFLRATEATPADVAIAAFAAEAAADAESRVGALHRVNAALHERFAFDCGRPEPGRDAAAAFREERATSRDLAQMFAVAARSLGTPARYVSGYRHTDRDGEHRPTPHGWAEAHVDGLGWVGFDPASGLCPEEHYVRVAIGLDAAGAAPVAGSRLGDGAEELDVDVVVVQEG</sequence>
<protein>
    <submittedName>
        <fullName evidence="2">Transglutaminase family protein</fullName>
    </submittedName>
</protein>
<dbReference type="InterPro" id="IPR013589">
    <property type="entry name" value="Bac_transglu_N"/>
</dbReference>